<dbReference type="AlphaFoldDB" id="A0A931BFJ6"/>
<evidence type="ECO:0000256" key="5">
    <source>
        <dbReference type="ARBA" id="ARBA00022944"/>
    </source>
</evidence>
<dbReference type="InterPro" id="IPR007554">
    <property type="entry name" value="Glycerophosphate_synth"/>
</dbReference>
<dbReference type="GO" id="GO:0019350">
    <property type="term" value="P:teichoic acid biosynthetic process"/>
    <property type="evidence" value="ECO:0007669"/>
    <property type="project" value="UniProtKB-KW"/>
</dbReference>
<organism evidence="8 9">
    <name type="scientific">Streptacidiphilus fuscans</name>
    <dbReference type="NCBI Taxonomy" id="2789292"/>
    <lineage>
        <taxon>Bacteria</taxon>
        <taxon>Bacillati</taxon>
        <taxon>Actinomycetota</taxon>
        <taxon>Actinomycetes</taxon>
        <taxon>Kitasatosporales</taxon>
        <taxon>Streptomycetaceae</taxon>
        <taxon>Streptacidiphilus</taxon>
    </lineage>
</organism>
<dbReference type="SUPFAM" id="SSF53756">
    <property type="entry name" value="UDP-Glycosyltransferase/glycogen phosphorylase"/>
    <property type="match status" value="1"/>
</dbReference>
<dbReference type="Pfam" id="PF00535">
    <property type="entry name" value="Glycos_transf_2"/>
    <property type="match status" value="1"/>
</dbReference>
<evidence type="ECO:0000256" key="2">
    <source>
        <dbReference type="ARBA" id="ARBA00010488"/>
    </source>
</evidence>
<dbReference type="RefSeq" id="WP_196198199.1">
    <property type="nucleotide sequence ID" value="NZ_JADPRT010000021.1"/>
</dbReference>
<dbReference type="InterPro" id="IPR043148">
    <property type="entry name" value="TagF_C"/>
</dbReference>
<evidence type="ECO:0000256" key="3">
    <source>
        <dbReference type="ARBA" id="ARBA00022475"/>
    </source>
</evidence>
<name>A0A931BFJ6_9ACTN</name>
<keyword evidence="4" id="KW-0808">Transferase</keyword>
<comment type="similarity">
    <text evidence="2">Belongs to the CDP-glycerol glycerophosphotransferase family.</text>
</comment>
<dbReference type="SUPFAM" id="SSF53448">
    <property type="entry name" value="Nucleotide-diphospho-sugar transferases"/>
    <property type="match status" value="1"/>
</dbReference>
<dbReference type="CDD" id="cd00761">
    <property type="entry name" value="Glyco_tranf_GTA_type"/>
    <property type="match status" value="1"/>
</dbReference>
<reference evidence="8" key="1">
    <citation type="submission" date="2020-11" db="EMBL/GenBank/DDBJ databases">
        <title>Isolation and identification of active actinomycetes.</title>
        <authorList>
            <person name="Yu B."/>
        </authorList>
    </citation>
    <scope>NUCLEOTIDE SEQUENCE</scope>
    <source>
        <strain evidence="8">NEAU-YB345</strain>
    </source>
</reference>
<dbReference type="InterPro" id="IPR051612">
    <property type="entry name" value="Teichoic_Acid_Biosynth"/>
</dbReference>
<dbReference type="InterPro" id="IPR001173">
    <property type="entry name" value="Glyco_trans_2-like"/>
</dbReference>
<evidence type="ECO:0000256" key="6">
    <source>
        <dbReference type="ARBA" id="ARBA00023136"/>
    </source>
</evidence>
<comment type="subcellular location">
    <subcellularLocation>
        <location evidence="1">Cell membrane</location>
        <topology evidence="1">Peripheral membrane protein</topology>
    </subcellularLocation>
</comment>
<protein>
    <submittedName>
        <fullName evidence="8">CDP-glycerol glycerophosphotransferase family protein</fullName>
    </submittedName>
</protein>
<dbReference type="Gene3D" id="3.40.50.12580">
    <property type="match status" value="1"/>
</dbReference>
<dbReference type="Pfam" id="PF04464">
    <property type="entry name" value="Glyphos_transf"/>
    <property type="match status" value="1"/>
</dbReference>
<dbReference type="PANTHER" id="PTHR37316:SF3">
    <property type="entry name" value="TEICHOIC ACID GLYCEROL-PHOSPHATE TRANSFERASE"/>
    <property type="match status" value="1"/>
</dbReference>
<feature type="domain" description="Glycosyltransferase 2-like" evidence="7">
    <location>
        <begin position="6"/>
        <end position="169"/>
    </location>
</feature>
<sequence>MAPRLSVVVPIYNVQLYLDECLASLAAQTMSDLEVVMVDDGSTDNSAEIAREWEARDSRFRLVQKANGGLGPARNTGMEHISPDSEFLCFVDSDDTLPPTAYELMLETLDRTGSDFVAGNVLRFRSVGMVQSPVHRKPFAKTRLATHISDFQPLTTDRTAWNKVYRRSFWDKHNMLYPGILYEDAPVSIPLHYLAEKVDVLAEPIYHWREREVGARSITQNRTDPKGLIDRVRSIGMVREFLKKQTGPRFKQFLADYDQNALVEEIPLFFRALSEGDDVYRTAFLDHVGKMIEQLGPDAMNALPQPMRLKYYLTVKRRMDDLLALLEFDRKHPWTIPVRGNVRHQAHYSFLADVPDSVLRLDSELVVRTGLRRADWTEDGRLFIKGYAYPKHVGAMHAYDSVKMLMLRENGSRRTMALPAKTVKDLDVTAKAYDQPLRHCDHAGFELSFDPDRLKHKGQWVDGIWRVTIGVFGPGRPRRSRIKAGPYDSGANPAPRWVTDNVRVLPEMRDDHLYLRIETVDALVGSASSVGDAFELSGRISAAKAGKVRALRLVHQEDGATAELECPVTLGATARGWTSFTASVDHAVMAAARKELLRLRPSVAQQAQDRWGTELVLEDDSTLQLVIDDREAKAAVQYPVASTADEGPQVLCFKRSPRGYLQIVEQPLQPVFEKVTALPAEQAFALEGTFPLPGRHALELVLRHNYHAQPQVFPAEAVDGRVYATLPALPNPGWNGDVPLLSGQWGLSVRVLPDNLADQDALGSVGVVEVKARLAASAFASLPVSVEARGRTVSLHRRWYDAALLDVEEAVPLAERGNYHIRRMRDEVYPAALNKPVLPQVLYDVFEGKDYSDSPKYIHQELLRRRDDLEHLWVVRDHRAATPPGTRAVVLDSEEWYEAYARSRYVVGNTHFPRWITRRPGQTIVQTWHGTALKRIGFDFDNDWFADTDYLEALEREAKQWRLLLSPNKFSTPIQERAFRYTGEMLESGYPRNDILLAEDREVLAQRVREHLGLPEGKKVVLYAPTWREDKMRHAGGHQLDLHLDLELMRRELGEDHVLLVRPHAHVVDAIQGTGDGFLWDVGSYPDIAELYLIADVLITDYSSVMFDYAVTGRPILFFTYDLEHYRDTLRGFYFDFDEQAPGPLLGTSDEVVSALRNLDTVVADSAPAYEAFRKTYCDLEDGHAAKRVVDRMLEL</sequence>
<dbReference type="GO" id="GO:0005886">
    <property type="term" value="C:plasma membrane"/>
    <property type="evidence" value="ECO:0007669"/>
    <property type="project" value="UniProtKB-SubCell"/>
</dbReference>
<evidence type="ECO:0000313" key="9">
    <source>
        <dbReference type="Proteomes" id="UP000657385"/>
    </source>
</evidence>
<evidence type="ECO:0000259" key="7">
    <source>
        <dbReference type="Pfam" id="PF00535"/>
    </source>
</evidence>
<dbReference type="Proteomes" id="UP000657385">
    <property type="component" value="Unassembled WGS sequence"/>
</dbReference>
<comment type="caution">
    <text evidence="8">The sequence shown here is derived from an EMBL/GenBank/DDBJ whole genome shotgun (WGS) entry which is preliminary data.</text>
</comment>
<dbReference type="GO" id="GO:0047355">
    <property type="term" value="F:CDP-glycerol glycerophosphotransferase activity"/>
    <property type="evidence" value="ECO:0007669"/>
    <property type="project" value="InterPro"/>
</dbReference>
<dbReference type="Gene3D" id="3.90.550.10">
    <property type="entry name" value="Spore Coat Polysaccharide Biosynthesis Protein SpsA, Chain A"/>
    <property type="match status" value="1"/>
</dbReference>
<gene>
    <name evidence="8" type="ORF">I2501_34875</name>
</gene>
<keyword evidence="9" id="KW-1185">Reference proteome</keyword>
<keyword evidence="6" id="KW-0472">Membrane</keyword>
<accession>A0A931BFJ6</accession>
<dbReference type="InterPro" id="IPR043149">
    <property type="entry name" value="TagF_N"/>
</dbReference>
<evidence type="ECO:0000313" key="8">
    <source>
        <dbReference type="EMBL" id="MBF9073208.1"/>
    </source>
</evidence>
<dbReference type="InterPro" id="IPR029044">
    <property type="entry name" value="Nucleotide-diphossugar_trans"/>
</dbReference>
<keyword evidence="3" id="KW-1003">Cell membrane</keyword>
<dbReference type="PANTHER" id="PTHR37316">
    <property type="entry name" value="TEICHOIC ACID GLYCEROL-PHOSPHATE PRIMASE"/>
    <property type="match status" value="1"/>
</dbReference>
<dbReference type="Gene3D" id="3.40.50.11820">
    <property type="match status" value="1"/>
</dbReference>
<evidence type="ECO:0000256" key="4">
    <source>
        <dbReference type="ARBA" id="ARBA00022679"/>
    </source>
</evidence>
<keyword evidence="5" id="KW-0777">Teichoic acid biosynthesis</keyword>
<evidence type="ECO:0000256" key="1">
    <source>
        <dbReference type="ARBA" id="ARBA00004202"/>
    </source>
</evidence>
<proteinExistence type="inferred from homology"/>
<dbReference type="EMBL" id="JADPRT010000021">
    <property type="protein sequence ID" value="MBF9073208.1"/>
    <property type="molecule type" value="Genomic_DNA"/>
</dbReference>